<evidence type="ECO:0000313" key="3">
    <source>
        <dbReference type="Proteomes" id="UP000294543"/>
    </source>
</evidence>
<reference evidence="2 3" key="1">
    <citation type="submission" date="2019-03" db="EMBL/GenBank/DDBJ databases">
        <title>Draft genome sequences of novel Actinobacteria.</title>
        <authorList>
            <person name="Sahin N."/>
            <person name="Ay H."/>
            <person name="Saygin H."/>
        </authorList>
    </citation>
    <scope>NUCLEOTIDE SEQUENCE [LARGE SCALE GENOMIC DNA]</scope>
    <source>
        <strain evidence="2 3">KC712</strain>
    </source>
</reference>
<dbReference type="AlphaFoldDB" id="A0A4R4WUM6"/>
<sequence>MTALPEDGWIHSIRPQPSRISAGDYEKFQEEISRAIEIVDGYVVCCEPPAPGHQIAGRRLANLLERHRGQAMSRRHECLTVANDVDLRLRDAPLLNHRPGVVMYQCLNDERDETTRPSRAAGLATRVRGLVAIATGHRGVSPLATFGSANPGSGSMRIPLADQTPKPGPDVLGVLGKPAREMTG</sequence>
<dbReference type="EMBL" id="SMKP01000036">
    <property type="protein sequence ID" value="TDD21335.1"/>
    <property type="molecule type" value="Genomic_DNA"/>
</dbReference>
<comment type="caution">
    <text evidence="2">The sequence shown here is derived from an EMBL/GenBank/DDBJ whole genome shotgun (WGS) entry which is preliminary data.</text>
</comment>
<proteinExistence type="predicted"/>
<organism evidence="2 3">
    <name type="scientific">Nonomuraea diastatica</name>
    <dbReference type="NCBI Taxonomy" id="1848329"/>
    <lineage>
        <taxon>Bacteria</taxon>
        <taxon>Bacillati</taxon>
        <taxon>Actinomycetota</taxon>
        <taxon>Actinomycetes</taxon>
        <taxon>Streptosporangiales</taxon>
        <taxon>Streptosporangiaceae</taxon>
        <taxon>Nonomuraea</taxon>
    </lineage>
</organism>
<dbReference type="OrthoDB" id="5524117at2"/>
<accession>A0A4R4WUM6</accession>
<protein>
    <submittedName>
        <fullName evidence="2">Uncharacterized protein</fullName>
    </submittedName>
</protein>
<keyword evidence="3" id="KW-1185">Reference proteome</keyword>
<dbReference type="Proteomes" id="UP000294543">
    <property type="component" value="Unassembled WGS sequence"/>
</dbReference>
<name>A0A4R4WUM6_9ACTN</name>
<dbReference type="Gene3D" id="3.90.1570.10">
    <property type="entry name" value="tt1808, chain A"/>
    <property type="match status" value="1"/>
</dbReference>
<evidence type="ECO:0000256" key="1">
    <source>
        <dbReference type="SAM" id="MobiDB-lite"/>
    </source>
</evidence>
<gene>
    <name evidence="2" type="ORF">E1294_15250</name>
</gene>
<dbReference type="InterPro" id="IPR012296">
    <property type="entry name" value="Nuclease_put_TT1808"/>
</dbReference>
<dbReference type="RefSeq" id="WP_132509005.1">
    <property type="nucleotide sequence ID" value="NZ_SMKP01000036.1"/>
</dbReference>
<evidence type="ECO:0000313" key="2">
    <source>
        <dbReference type="EMBL" id="TDD21335.1"/>
    </source>
</evidence>
<feature type="region of interest" description="Disordered" evidence="1">
    <location>
        <begin position="162"/>
        <end position="184"/>
    </location>
</feature>